<dbReference type="EMBL" id="BGPR01026625">
    <property type="protein sequence ID" value="GBN96494.1"/>
    <property type="molecule type" value="Genomic_DNA"/>
</dbReference>
<dbReference type="InterPro" id="IPR014853">
    <property type="entry name" value="VWF/SSPO/ZAN-like_Cys-rich_dom"/>
</dbReference>
<accession>A0A4Y2T793</accession>
<dbReference type="PANTHER" id="PTHR11339">
    <property type="entry name" value="EXTRACELLULAR MATRIX GLYCOPROTEIN RELATED"/>
    <property type="match status" value="1"/>
</dbReference>
<name>A0A4Y2T793_ARAVE</name>
<sequence length="205" mass="22599">MCLYFYTVRSCVSDACACNLGGDCECVCAVIGAYALKCARSGVVIPWRSQELCPVQCETCDRYSPCISLCPPPNCDTYLDPPESRSCTREYCVDGCEPKPCKPGHVHRSAANFTCVPEAVCEEKPCIVIEGIAYREGERIDRPDMGDACQSCYCRDGQVECLGVPCTYSTMEPLTTYIEEQACEFTGWTEWINSANPADNVSNSY</sequence>
<dbReference type="OrthoDB" id="6433408at2759"/>
<gene>
    <name evidence="3" type="primary">HMCT_0</name>
    <name evidence="3" type="ORF">AVEN_169363_1</name>
</gene>
<reference evidence="3 4" key="1">
    <citation type="journal article" date="2019" name="Sci. Rep.">
        <title>Orb-weaving spider Araneus ventricosus genome elucidates the spidroin gene catalogue.</title>
        <authorList>
            <person name="Kono N."/>
            <person name="Nakamura H."/>
            <person name="Ohtoshi R."/>
            <person name="Moran D.A.P."/>
            <person name="Shinohara A."/>
            <person name="Yoshida Y."/>
            <person name="Fujiwara M."/>
            <person name="Mori M."/>
            <person name="Tomita M."/>
            <person name="Arakawa K."/>
        </authorList>
    </citation>
    <scope>NUCLEOTIDE SEQUENCE [LARGE SCALE GENOMIC DNA]</scope>
</reference>
<keyword evidence="4" id="KW-1185">Reference proteome</keyword>
<dbReference type="PANTHER" id="PTHR11339:SF393">
    <property type="entry name" value="VWFD DOMAIN-CONTAINING PROTEIN"/>
    <property type="match status" value="1"/>
</dbReference>
<dbReference type="Pfam" id="PF08742">
    <property type="entry name" value="C8"/>
    <property type="match status" value="1"/>
</dbReference>
<evidence type="ECO:0000313" key="4">
    <source>
        <dbReference type="Proteomes" id="UP000499080"/>
    </source>
</evidence>
<evidence type="ECO:0000313" key="3">
    <source>
        <dbReference type="EMBL" id="GBN96494.1"/>
    </source>
</evidence>
<dbReference type="InterPro" id="IPR050780">
    <property type="entry name" value="Mucin_vWF_Thrombospondin_sf"/>
</dbReference>
<comment type="caution">
    <text evidence="3">The sequence shown here is derived from an EMBL/GenBank/DDBJ whole genome shotgun (WGS) entry which is preliminary data.</text>
</comment>
<dbReference type="Proteomes" id="UP000499080">
    <property type="component" value="Unassembled WGS sequence"/>
</dbReference>
<feature type="domain" description="VWF/SSPO/Zonadhesin-like cysteine-rich" evidence="2">
    <location>
        <begin position="3"/>
        <end position="54"/>
    </location>
</feature>
<dbReference type="GO" id="GO:0031012">
    <property type="term" value="C:extracellular matrix"/>
    <property type="evidence" value="ECO:0007669"/>
    <property type="project" value="TreeGrafter"/>
</dbReference>
<organism evidence="3 4">
    <name type="scientific">Araneus ventricosus</name>
    <name type="common">Orbweaver spider</name>
    <name type="synonym">Epeira ventricosa</name>
    <dbReference type="NCBI Taxonomy" id="182803"/>
    <lineage>
        <taxon>Eukaryota</taxon>
        <taxon>Metazoa</taxon>
        <taxon>Ecdysozoa</taxon>
        <taxon>Arthropoda</taxon>
        <taxon>Chelicerata</taxon>
        <taxon>Arachnida</taxon>
        <taxon>Araneae</taxon>
        <taxon>Araneomorphae</taxon>
        <taxon>Entelegynae</taxon>
        <taxon>Araneoidea</taxon>
        <taxon>Araneidae</taxon>
        <taxon>Araneus</taxon>
    </lineage>
</organism>
<evidence type="ECO:0000256" key="1">
    <source>
        <dbReference type="ARBA" id="ARBA00023157"/>
    </source>
</evidence>
<dbReference type="Gene3D" id="2.10.70.10">
    <property type="entry name" value="Complement Module, domain 1"/>
    <property type="match status" value="1"/>
</dbReference>
<evidence type="ECO:0000259" key="2">
    <source>
        <dbReference type="SMART" id="SM00832"/>
    </source>
</evidence>
<keyword evidence="1" id="KW-1015">Disulfide bond</keyword>
<protein>
    <submittedName>
        <fullName evidence="3">Hemocytin</fullName>
    </submittedName>
</protein>
<dbReference type="GO" id="GO:0005615">
    <property type="term" value="C:extracellular space"/>
    <property type="evidence" value="ECO:0007669"/>
    <property type="project" value="TreeGrafter"/>
</dbReference>
<dbReference type="SMART" id="SM00832">
    <property type="entry name" value="C8"/>
    <property type="match status" value="1"/>
</dbReference>
<dbReference type="AlphaFoldDB" id="A0A4Y2T793"/>
<proteinExistence type="predicted"/>